<name>A0A160T112_9CHLR</name>
<dbReference type="InterPro" id="IPR036278">
    <property type="entry name" value="Sialidase_sf"/>
</dbReference>
<accession>A0A160T112</accession>
<reference evidence="1" key="1">
    <citation type="submission" date="2016-01" db="EMBL/GenBank/DDBJ databases">
        <authorList>
            <person name="Mcilroy J.S."/>
            <person name="Karst M S."/>
            <person name="Albertsen M."/>
        </authorList>
    </citation>
    <scope>NUCLEOTIDE SEQUENCE</scope>
    <source>
        <strain evidence="1">Cfx-K</strain>
    </source>
</reference>
<evidence type="ECO:0000313" key="1">
    <source>
        <dbReference type="EMBL" id="CUS03204.2"/>
    </source>
</evidence>
<dbReference type="Proteomes" id="UP000215027">
    <property type="component" value="Chromosome I"/>
</dbReference>
<dbReference type="KEGG" id="pbf:CFX0092_A1326"/>
<dbReference type="RefSeq" id="WP_095042734.1">
    <property type="nucleotide sequence ID" value="NZ_LN890655.1"/>
</dbReference>
<sequence length="379" mass="42336">MARRILTFVGVGLAVALAAVVALAGYWLLRPNRARVDPALAAEVWPVVSDGLHNSNTHLIYWRDHFYLVHARSRFHMGNDESRLVVRRSADARQWAELAVLDMPDADIRDPKLAVIGDRLFLYALPNNGFEPEPYGTVVSTSDDGIHWTPFEQVGEPGWLLWEPKTPDGGATWYATGYWHEHGRSALFKSTDGLAWERVSDIHQGDRNDETANEFLPDGRMLVTARLEGDDRAWHQGSKNAATLLAVAAPPYTEWTTTRSLTTRLDGPALFSHNGRVYAAGRYDPEGREKWYGMSSLLGRKRTALYEVRPDALIYLSDLPSAGDTSYAGVVIKDDDLYVSYYSSEVGRDYAWLLGAVMPSDVLMARVALEKLEALADVR</sequence>
<protein>
    <submittedName>
        <fullName evidence="1">Uncharacterized protein</fullName>
    </submittedName>
</protein>
<organism evidence="1 2">
    <name type="scientific">Candidatus Promineifilum breve</name>
    <dbReference type="NCBI Taxonomy" id="1806508"/>
    <lineage>
        <taxon>Bacteria</taxon>
        <taxon>Bacillati</taxon>
        <taxon>Chloroflexota</taxon>
        <taxon>Ardenticatenia</taxon>
        <taxon>Candidatus Promineifilales</taxon>
        <taxon>Candidatus Promineifilaceae</taxon>
        <taxon>Candidatus Promineifilum</taxon>
    </lineage>
</organism>
<dbReference type="Gene3D" id="2.120.10.10">
    <property type="match status" value="1"/>
</dbReference>
<evidence type="ECO:0000313" key="2">
    <source>
        <dbReference type="Proteomes" id="UP000215027"/>
    </source>
</evidence>
<dbReference type="CDD" id="cd15482">
    <property type="entry name" value="Sialidase_non-viral"/>
    <property type="match status" value="1"/>
</dbReference>
<dbReference type="AlphaFoldDB" id="A0A160T112"/>
<dbReference type="OrthoDB" id="20875at2"/>
<dbReference type="SUPFAM" id="SSF50939">
    <property type="entry name" value="Sialidases"/>
    <property type="match status" value="1"/>
</dbReference>
<dbReference type="EMBL" id="LN890655">
    <property type="protein sequence ID" value="CUS03204.2"/>
    <property type="molecule type" value="Genomic_DNA"/>
</dbReference>
<keyword evidence="2" id="KW-1185">Reference proteome</keyword>
<gene>
    <name evidence="1" type="ORF">CFX0092_A1326</name>
</gene>
<proteinExistence type="predicted"/>